<keyword evidence="2" id="KW-1185">Reference proteome</keyword>
<name>A0AAU9UNK1_EUPED</name>
<evidence type="ECO:0000313" key="1">
    <source>
        <dbReference type="EMBL" id="CAH2100763.1"/>
    </source>
</evidence>
<sequence>MDFTARYTKLDEHKNKLEDVFNEILDDRALSDENEATDTNNYEIAISDYNDILVAFEKLSVASALIESFPVYTIFELTKQ</sequence>
<dbReference type="Proteomes" id="UP001153954">
    <property type="component" value="Unassembled WGS sequence"/>
</dbReference>
<dbReference type="EMBL" id="CAKOGL010000023">
    <property type="protein sequence ID" value="CAH2100763.1"/>
    <property type="molecule type" value="Genomic_DNA"/>
</dbReference>
<proteinExistence type="predicted"/>
<comment type="caution">
    <text evidence="1">The sequence shown here is derived from an EMBL/GenBank/DDBJ whole genome shotgun (WGS) entry which is preliminary data.</text>
</comment>
<protein>
    <submittedName>
        <fullName evidence="1">Uncharacterized protein</fullName>
    </submittedName>
</protein>
<evidence type="ECO:0000313" key="2">
    <source>
        <dbReference type="Proteomes" id="UP001153954"/>
    </source>
</evidence>
<dbReference type="AlphaFoldDB" id="A0AAU9UNK1"/>
<reference evidence="1" key="1">
    <citation type="submission" date="2022-03" db="EMBL/GenBank/DDBJ databases">
        <authorList>
            <person name="Tunstrom K."/>
        </authorList>
    </citation>
    <scope>NUCLEOTIDE SEQUENCE</scope>
</reference>
<gene>
    <name evidence="1" type="ORF">EEDITHA_LOCUS15588</name>
</gene>
<accession>A0AAU9UNK1</accession>
<organism evidence="1 2">
    <name type="scientific">Euphydryas editha</name>
    <name type="common">Edith's checkerspot</name>
    <dbReference type="NCBI Taxonomy" id="104508"/>
    <lineage>
        <taxon>Eukaryota</taxon>
        <taxon>Metazoa</taxon>
        <taxon>Ecdysozoa</taxon>
        <taxon>Arthropoda</taxon>
        <taxon>Hexapoda</taxon>
        <taxon>Insecta</taxon>
        <taxon>Pterygota</taxon>
        <taxon>Neoptera</taxon>
        <taxon>Endopterygota</taxon>
        <taxon>Lepidoptera</taxon>
        <taxon>Glossata</taxon>
        <taxon>Ditrysia</taxon>
        <taxon>Papilionoidea</taxon>
        <taxon>Nymphalidae</taxon>
        <taxon>Nymphalinae</taxon>
        <taxon>Euphydryas</taxon>
    </lineage>
</organism>